<reference evidence="1 2" key="1">
    <citation type="journal article" date="2018" name="PLoS Genet.">
        <title>Population sequencing reveals clonal diversity and ancestral inbreeding in the grapevine cultivar Chardonnay.</title>
        <authorList>
            <person name="Roach M.J."/>
            <person name="Johnson D.L."/>
            <person name="Bohlmann J."/>
            <person name="van Vuuren H.J."/>
            <person name="Jones S.J."/>
            <person name="Pretorius I.S."/>
            <person name="Schmidt S.A."/>
            <person name="Borneman A.R."/>
        </authorList>
    </citation>
    <scope>NUCLEOTIDE SEQUENCE [LARGE SCALE GENOMIC DNA]</scope>
    <source>
        <strain evidence="2">cv. Chardonnay</strain>
        <tissue evidence="1">Leaf</tissue>
    </source>
</reference>
<evidence type="ECO:0000313" key="1">
    <source>
        <dbReference type="EMBL" id="RVW15143.1"/>
    </source>
</evidence>
<protein>
    <submittedName>
        <fullName evidence="1">Uncharacterized protein</fullName>
    </submittedName>
</protein>
<dbReference type="Proteomes" id="UP000288805">
    <property type="component" value="Unassembled WGS sequence"/>
</dbReference>
<organism evidence="1 2">
    <name type="scientific">Vitis vinifera</name>
    <name type="common">Grape</name>
    <dbReference type="NCBI Taxonomy" id="29760"/>
    <lineage>
        <taxon>Eukaryota</taxon>
        <taxon>Viridiplantae</taxon>
        <taxon>Streptophyta</taxon>
        <taxon>Embryophyta</taxon>
        <taxon>Tracheophyta</taxon>
        <taxon>Spermatophyta</taxon>
        <taxon>Magnoliopsida</taxon>
        <taxon>eudicotyledons</taxon>
        <taxon>Gunneridae</taxon>
        <taxon>Pentapetalae</taxon>
        <taxon>rosids</taxon>
        <taxon>Vitales</taxon>
        <taxon>Vitaceae</taxon>
        <taxon>Viteae</taxon>
        <taxon>Vitis</taxon>
    </lineage>
</organism>
<sequence length="63" mass="7390">MGLWKDIRKGWKDFLLRTSIRIGNELQPRNLLLWLTYGGGKEMEAVVGRCTLEDLSKIGNWRR</sequence>
<gene>
    <name evidence="1" type="ORF">CK203_083385</name>
</gene>
<name>A0A438BW07_VITVI</name>
<dbReference type="AlphaFoldDB" id="A0A438BW07"/>
<proteinExistence type="predicted"/>
<dbReference type="EMBL" id="QGNW01002605">
    <property type="protein sequence ID" value="RVW15143.1"/>
    <property type="molecule type" value="Genomic_DNA"/>
</dbReference>
<comment type="caution">
    <text evidence="1">The sequence shown here is derived from an EMBL/GenBank/DDBJ whole genome shotgun (WGS) entry which is preliminary data.</text>
</comment>
<evidence type="ECO:0000313" key="2">
    <source>
        <dbReference type="Proteomes" id="UP000288805"/>
    </source>
</evidence>
<accession>A0A438BW07</accession>